<dbReference type="EMBL" id="SMTF01000001">
    <property type="protein sequence ID" value="TDK28615.1"/>
    <property type="molecule type" value="Genomic_DNA"/>
</dbReference>
<keyword evidence="2" id="KW-0472">Membrane</keyword>
<dbReference type="Proteomes" id="UP000294796">
    <property type="component" value="Unassembled WGS sequence"/>
</dbReference>
<organism evidence="3 4">
    <name type="scientific">Luteimonas aestuarii</name>
    <dbReference type="NCBI Taxonomy" id="453837"/>
    <lineage>
        <taxon>Bacteria</taxon>
        <taxon>Pseudomonadati</taxon>
        <taxon>Pseudomonadota</taxon>
        <taxon>Gammaproteobacteria</taxon>
        <taxon>Lysobacterales</taxon>
        <taxon>Lysobacteraceae</taxon>
        <taxon>Luteimonas</taxon>
    </lineage>
</organism>
<evidence type="ECO:0000313" key="3">
    <source>
        <dbReference type="EMBL" id="TDK28615.1"/>
    </source>
</evidence>
<protein>
    <submittedName>
        <fullName evidence="3">DUF898 domain-containing protein</fullName>
    </submittedName>
</protein>
<feature type="transmembrane region" description="Helical" evidence="2">
    <location>
        <begin position="36"/>
        <end position="56"/>
    </location>
</feature>
<feature type="transmembrane region" description="Helical" evidence="2">
    <location>
        <begin position="296"/>
        <end position="319"/>
    </location>
</feature>
<reference evidence="3 4" key="1">
    <citation type="submission" date="2019-03" db="EMBL/GenBank/DDBJ databases">
        <title>Luteimonas zhaokaii sp.nov., isolated from the rectal contents of Plateau pika in Yushu, Qinghai Province, China.</title>
        <authorList>
            <person name="Zhang G."/>
        </authorList>
    </citation>
    <scope>NUCLEOTIDE SEQUENCE [LARGE SCALE GENOMIC DNA]</scope>
    <source>
        <strain evidence="3 4">B9</strain>
    </source>
</reference>
<accession>A0A4V3AMZ2</accession>
<gene>
    <name evidence="3" type="ORF">E2F46_01670</name>
</gene>
<evidence type="ECO:0000256" key="1">
    <source>
        <dbReference type="SAM" id="MobiDB-lite"/>
    </source>
</evidence>
<name>A0A4V3AMZ2_9GAMM</name>
<keyword evidence="2" id="KW-0812">Transmembrane</keyword>
<feature type="transmembrane region" description="Helical" evidence="2">
    <location>
        <begin position="203"/>
        <end position="234"/>
    </location>
</feature>
<comment type="caution">
    <text evidence="3">The sequence shown here is derived from an EMBL/GenBank/DDBJ whole genome shotgun (WGS) entry which is preliminary data.</text>
</comment>
<dbReference type="Pfam" id="PF05987">
    <property type="entry name" value="DUF898"/>
    <property type="match status" value="1"/>
</dbReference>
<keyword evidence="4" id="KW-1185">Reference proteome</keyword>
<feature type="transmembrane region" description="Helical" evidence="2">
    <location>
        <begin position="90"/>
        <end position="106"/>
    </location>
</feature>
<proteinExistence type="predicted"/>
<dbReference type="InterPro" id="IPR010295">
    <property type="entry name" value="DUF898"/>
</dbReference>
<sequence length="367" mass="40259">MLTPHTPVPDPGAPEDEPPSITRERPVFSGRAGEYFGIWIVNVLLSIVTLGIYSAWATVRTQRYFYGNTRLAGSAFEYLADPIRILKGRLVAYAIVIVLVLSSHFLPVLYLALILLLTLLMPLLVFLAARFRARYSAWRGVRFRFTGGAGEAYGPFFGWVLLTGLTFSLLYPIAKTRQHAYLVDGHRFGTTAFRYSGDAGSYYIPYLIAMGIGVAMMVAMFLVTIGAIAASSAVSTGSDGPGDASAWIVIAVFPLFYLGLFALMAFLRVRYVNLMWRSSALGSHRFESTLRARDVIWLYASNLVAIVCTLGLATPWAMIRLARYRATHFAVLVSGDLDSFLADVEAERASAGAELVDAMDYGVDIGI</sequence>
<evidence type="ECO:0000313" key="4">
    <source>
        <dbReference type="Proteomes" id="UP000294796"/>
    </source>
</evidence>
<evidence type="ECO:0000256" key="2">
    <source>
        <dbReference type="SAM" id="Phobius"/>
    </source>
</evidence>
<keyword evidence="2" id="KW-1133">Transmembrane helix</keyword>
<feature type="region of interest" description="Disordered" evidence="1">
    <location>
        <begin position="1"/>
        <end position="23"/>
    </location>
</feature>
<dbReference type="OrthoDB" id="9765721at2"/>
<feature type="transmembrane region" description="Helical" evidence="2">
    <location>
        <begin position="152"/>
        <end position="174"/>
    </location>
</feature>
<feature type="compositionally biased region" description="Pro residues" evidence="1">
    <location>
        <begin position="1"/>
        <end position="12"/>
    </location>
</feature>
<feature type="transmembrane region" description="Helical" evidence="2">
    <location>
        <begin position="246"/>
        <end position="267"/>
    </location>
</feature>
<dbReference type="RefSeq" id="WP_133320435.1">
    <property type="nucleotide sequence ID" value="NZ_SMTF01000001.1"/>
</dbReference>
<dbReference type="AlphaFoldDB" id="A0A4V3AMZ2"/>